<sequence>MKEPHLKTWQERLLNNRHTSLDFFRWFWTPMNIAIVMKYANGGELFEHICSAGRFREDDAR</sequence>
<gene>
    <name evidence="1" type="ORF">DARMORV10_A07P33380.1</name>
</gene>
<dbReference type="Gene3D" id="1.10.510.10">
    <property type="entry name" value="Transferase(Phosphotransferase) domain 1"/>
    <property type="match status" value="1"/>
</dbReference>
<organism evidence="1">
    <name type="scientific">Brassica napus</name>
    <name type="common">Rape</name>
    <dbReference type="NCBI Taxonomy" id="3708"/>
    <lineage>
        <taxon>Eukaryota</taxon>
        <taxon>Viridiplantae</taxon>
        <taxon>Streptophyta</taxon>
        <taxon>Embryophyta</taxon>
        <taxon>Tracheophyta</taxon>
        <taxon>Spermatophyta</taxon>
        <taxon>Magnoliopsida</taxon>
        <taxon>eudicotyledons</taxon>
        <taxon>Gunneridae</taxon>
        <taxon>Pentapetalae</taxon>
        <taxon>rosids</taxon>
        <taxon>malvids</taxon>
        <taxon>Brassicales</taxon>
        <taxon>Brassicaceae</taxon>
        <taxon>Brassiceae</taxon>
        <taxon>Brassica</taxon>
    </lineage>
</organism>
<proteinExistence type="predicted"/>
<dbReference type="SUPFAM" id="SSF56112">
    <property type="entry name" value="Protein kinase-like (PK-like)"/>
    <property type="match status" value="1"/>
</dbReference>
<reference evidence="1" key="1">
    <citation type="submission" date="2021-01" db="EMBL/GenBank/DDBJ databases">
        <authorList>
            <consortium name="Genoscope - CEA"/>
            <person name="William W."/>
        </authorList>
    </citation>
    <scope>NUCLEOTIDE SEQUENCE</scope>
</reference>
<dbReference type="AlphaFoldDB" id="A0A816Z447"/>
<dbReference type="EMBL" id="HG994361">
    <property type="protein sequence ID" value="CAF2188486.1"/>
    <property type="molecule type" value="Genomic_DNA"/>
</dbReference>
<dbReference type="Gene3D" id="3.30.200.20">
    <property type="entry name" value="Phosphorylase Kinase, domain 1"/>
    <property type="match status" value="1"/>
</dbReference>
<dbReference type="Proteomes" id="UP001295469">
    <property type="component" value="Chromosome A07"/>
</dbReference>
<protein>
    <submittedName>
        <fullName evidence="1">(rape) hypothetical protein</fullName>
    </submittedName>
</protein>
<name>A0A816Z447_BRANA</name>
<evidence type="ECO:0000313" key="1">
    <source>
        <dbReference type="EMBL" id="CAF2188486.1"/>
    </source>
</evidence>
<dbReference type="InterPro" id="IPR011009">
    <property type="entry name" value="Kinase-like_dom_sf"/>
</dbReference>
<accession>A0A816Z447</accession>